<gene>
    <name evidence="1" type="ORF">Py17XNL_000504613</name>
</gene>
<name>A0AAF0B2F0_PLAYO</name>
<dbReference type="Proteomes" id="UP001054126">
    <property type="component" value="Chromosome 5"/>
</dbReference>
<proteinExistence type="predicted"/>
<dbReference type="EMBL" id="CP115529">
    <property type="protein sequence ID" value="WBY55801.1"/>
    <property type="molecule type" value="Genomic_DNA"/>
</dbReference>
<dbReference type="AlphaFoldDB" id="A0AAF0B2F0"/>
<evidence type="ECO:0000313" key="1">
    <source>
        <dbReference type="EMBL" id="WBY55801.1"/>
    </source>
</evidence>
<sequence length="78" mass="9111">MWIPSLSFHSHLNLKFIFKNSNSKCPQKDEYTHDLKEKISTIKYGIHLKNLIQKVQGFNFGGPIVIQLEKDKSTKKNH</sequence>
<evidence type="ECO:0000313" key="2">
    <source>
        <dbReference type="Proteomes" id="UP001054126"/>
    </source>
</evidence>
<organism evidence="1 2">
    <name type="scientific">Plasmodium yoelii yoelii</name>
    <dbReference type="NCBI Taxonomy" id="73239"/>
    <lineage>
        <taxon>Eukaryota</taxon>
        <taxon>Sar</taxon>
        <taxon>Alveolata</taxon>
        <taxon>Apicomplexa</taxon>
        <taxon>Aconoidasida</taxon>
        <taxon>Haemosporida</taxon>
        <taxon>Plasmodiidae</taxon>
        <taxon>Plasmodium</taxon>
        <taxon>Plasmodium (Vinckeia)</taxon>
    </lineage>
</organism>
<reference evidence="1" key="1">
    <citation type="submission" date="2023-01" db="EMBL/GenBank/DDBJ databases">
        <title>Long-Read Genome Assembly and Gene Model Annotations for the Rodent Malaria Parasite Plasmodium yoelii 17XNL.</title>
        <authorList>
            <person name="Mitchell G.J."/>
            <person name="Sebastian A."/>
            <person name="Albert I."/>
            <person name="Lindner S.E."/>
        </authorList>
    </citation>
    <scope>NUCLEOTIDE SEQUENCE</scope>
    <source>
        <strain evidence="1">17XNL clone 1.1</strain>
    </source>
</reference>
<protein>
    <submittedName>
        <fullName evidence="1">Uncharacterized protein</fullName>
    </submittedName>
</protein>
<accession>A0AAF0B2F0</accession>